<keyword evidence="3" id="KW-1185">Reference proteome</keyword>
<dbReference type="PANTHER" id="PTHR28250">
    <property type="entry name" value="CYTOCHROME B PRE-MRNA-PROCESSING PROTEIN 6"/>
    <property type="match status" value="1"/>
</dbReference>
<name>A0A9P8L4C9_9PEZI</name>
<gene>
    <name evidence="2" type="ORF">GP486_008702</name>
</gene>
<dbReference type="AlphaFoldDB" id="A0A9P8L4C9"/>
<reference evidence="2" key="1">
    <citation type="submission" date="2021-03" db="EMBL/GenBank/DDBJ databases">
        <title>Comparative genomics and phylogenomic investigation of the class Geoglossomycetes provide insights into ecological specialization and systematics.</title>
        <authorList>
            <person name="Melie T."/>
            <person name="Pirro S."/>
            <person name="Miller A.N."/>
            <person name="Quandt A."/>
        </authorList>
    </citation>
    <scope>NUCLEOTIDE SEQUENCE</scope>
    <source>
        <strain evidence="2">CAQ_001_2017</strain>
    </source>
</reference>
<dbReference type="InterPro" id="IPR037653">
    <property type="entry name" value="Cbp6"/>
</dbReference>
<dbReference type="GO" id="GO:0034551">
    <property type="term" value="P:mitochondrial respiratory chain complex III assembly"/>
    <property type="evidence" value="ECO:0007669"/>
    <property type="project" value="TreeGrafter"/>
</dbReference>
<dbReference type="GO" id="GO:0061671">
    <property type="term" value="C:Cbp3p-Cbp6 complex"/>
    <property type="evidence" value="ECO:0007669"/>
    <property type="project" value="InterPro"/>
</dbReference>
<feature type="region of interest" description="Disordered" evidence="1">
    <location>
        <begin position="40"/>
        <end position="69"/>
    </location>
</feature>
<evidence type="ECO:0000313" key="2">
    <source>
        <dbReference type="EMBL" id="KAH0541611.1"/>
    </source>
</evidence>
<dbReference type="Proteomes" id="UP000750711">
    <property type="component" value="Unassembled WGS sequence"/>
</dbReference>
<protein>
    <submittedName>
        <fullName evidence="2">Uncharacterized protein</fullName>
    </submittedName>
</protein>
<comment type="caution">
    <text evidence="2">The sequence shown here is derived from an EMBL/GenBank/DDBJ whole genome shotgun (WGS) entry which is preliminary data.</text>
</comment>
<evidence type="ECO:0000313" key="3">
    <source>
        <dbReference type="Proteomes" id="UP000750711"/>
    </source>
</evidence>
<dbReference type="PANTHER" id="PTHR28250:SF1">
    <property type="entry name" value="CYTOCHROME B PRE-MRNA-PROCESSING PROTEIN 6"/>
    <property type="match status" value="1"/>
</dbReference>
<dbReference type="Pfam" id="PF20180">
    <property type="entry name" value="UQCC2_CBP6"/>
    <property type="match status" value="1"/>
</dbReference>
<accession>A0A9P8L4C9</accession>
<sequence>MATSVRTTKHYLRALSRWPADILRPELSFQATMRARFLLPSSTTTTASPPSSSSPPPPTTAAAAKDSKPDELSQINALYSLLENRYSRKYPLSDAFLRPAFNPTYYDDLLAEINVAPTRSWVGRMLNRWKGFLRFS</sequence>
<dbReference type="EMBL" id="JAGHQM010003773">
    <property type="protein sequence ID" value="KAH0541611.1"/>
    <property type="molecule type" value="Genomic_DNA"/>
</dbReference>
<organism evidence="2 3">
    <name type="scientific">Trichoglossum hirsutum</name>
    <dbReference type="NCBI Taxonomy" id="265104"/>
    <lineage>
        <taxon>Eukaryota</taxon>
        <taxon>Fungi</taxon>
        <taxon>Dikarya</taxon>
        <taxon>Ascomycota</taxon>
        <taxon>Pezizomycotina</taxon>
        <taxon>Geoglossomycetes</taxon>
        <taxon>Geoglossales</taxon>
        <taxon>Geoglossaceae</taxon>
        <taxon>Trichoglossum</taxon>
    </lineage>
</organism>
<dbReference type="GO" id="GO:0043022">
    <property type="term" value="F:ribosome binding"/>
    <property type="evidence" value="ECO:0007669"/>
    <property type="project" value="InterPro"/>
</dbReference>
<evidence type="ECO:0000256" key="1">
    <source>
        <dbReference type="SAM" id="MobiDB-lite"/>
    </source>
</evidence>
<feature type="compositionally biased region" description="Low complexity" evidence="1">
    <location>
        <begin position="40"/>
        <end position="51"/>
    </location>
</feature>
<proteinExistence type="predicted"/>